<protein>
    <recommendedName>
        <fullName evidence="3">RING-type domain-containing protein</fullName>
    </recommendedName>
</protein>
<feature type="compositionally biased region" description="Low complexity" evidence="2">
    <location>
        <begin position="102"/>
        <end position="136"/>
    </location>
</feature>
<keyword evidence="1" id="KW-0479">Metal-binding</keyword>
<dbReference type="RefSeq" id="XP_070920104.1">
    <property type="nucleotide sequence ID" value="XM_071064003.1"/>
</dbReference>
<dbReference type="InterPro" id="IPR013083">
    <property type="entry name" value="Znf_RING/FYVE/PHD"/>
</dbReference>
<evidence type="ECO:0000256" key="2">
    <source>
        <dbReference type="SAM" id="MobiDB-lite"/>
    </source>
</evidence>
<keyword evidence="1" id="KW-0863">Zinc-finger</keyword>
<feature type="compositionally biased region" description="Polar residues" evidence="2">
    <location>
        <begin position="51"/>
        <end position="81"/>
    </location>
</feature>
<evidence type="ECO:0000256" key="1">
    <source>
        <dbReference type="PROSITE-ProRule" id="PRU00175"/>
    </source>
</evidence>
<feature type="region of interest" description="Disordered" evidence="2">
    <location>
        <begin position="1"/>
        <end position="136"/>
    </location>
</feature>
<dbReference type="GeneID" id="98179326"/>
<dbReference type="PROSITE" id="PS50089">
    <property type="entry name" value="ZF_RING_2"/>
    <property type="match status" value="1"/>
</dbReference>
<sequence>MERRVSRGSSPGDPSSRGNRNRQTTTTSNGGTNRRSPRLARVLVEARQRNNRPGASTATLSNNPPARNLTIQQNSQSGTRRQGSDGLGAGSPSRWEGHRAASDPGPSRPTSDSGSSSSGESGSSGSGNSENNMNSETNFWPIISDWLRTRQGPKPVVNCTICTRKLVIPDLQDPEEEEDEEEHPADNWEDHVILGCGHVHGDDCMRAWALECLLGNDDPDGPGCPMCREPIYAGRPEVEAARYRALIALNHEESDSDNDSDDDPGENADDGLVDLAPAA</sequence>
<dbReference type="Proteomes" id="UP001628179">
    <property type="component" value="Unassembled WGS sequence"/>
</dbReference>
<dbReference type="Gene3D" id="3.30.40.10">
    <property type="entry name" value="Zinc/RING finger domain, C3HC4 (zinc finger)"/>
    <property type="match status" value="1"/>
</dbReference>
<dbReference type="EMBL" id="BAAFSV010000005">
    <property type="protein sequence ID" value="GAB1318373.1"/>
    <property type="molecule type" value="Genomic_DNA"/>
</dbReference>
<proteinExistence type="predicted"/>
<evidence type="ECO:0000313" key="4">
    <source>
        <dbReference type="EMBL" id="GAB1318373.1"/>
    </source>
</evidence>
<reference evidence="4 5" key="1">
    <citation type="submission" date="2024-09" db="EMBL/GenBank/DDBJ databases">
        <title>Itraconazole resistance in Madurella fahalii resulting from another homologue of gene encoding cytochrome P450 14-alpha sterol demethylase (CYP51).</title>
        <authorList>
            <person name="Yoshioka I."/>
            <person name="Fahal A.H."/>
            <person name="Kaneko S."/>
            <person name="Yaguchi T."/>
        </authorList>
    </citation>
    <scope>NUCLEOTIDE SEQUENCE [LARGE SCALE GENOMIC DNA]</scope>
    <source>
        <strain evidence="4 5">IFM 68171</strain>
    </source>
</reference>
<dbReference type="InterPro" id="IPR001841">
    <property type="entry name" value="Znf_RING"/>
</dbReference>
<feature type="region of interest" description="Disordered" evidence="2">
    <location>
        <begin position="249"/>
        <end position="279"/>
    </location>
</feature>
<organism evidence="4 5">
    <name type="scientific">Madurella fahalii</name>
    <dbReference type="NCBI Taxonomy" id="1157608"/>
    <lineage>
        <taxon>Eukaryota</taxon>
        <taxon>Fungi</taxon>
        <taxon>Dikarya</taxon>
        <taxon>Ascomycota</taxon>
        <taxon>Pezizomycotina</taxon>
        <taxon>Sordariomycetes</taxon>
        <taxon>Sordariomycetidae</taxon>
        <taxon>Sordariales</taxon>
        <taxon>Sordariales incertae sedis</taxon>
        <taxon>Madurella</taxon>
    </lineage>
</organism>
<evidence type="ECO:0000313" key="5">
    <source>
        <dbReference type="Proteomes" id="UP001628179"/>
    </source>
</evidence>
<gene>
    <name evidence="4" type="ORF">MFIFM68171_08583</name>
</gene>
<feature type="compositionally biased region" description="Acidic residues" evidence="2">
    <location>
        <begin position="254"/>
        <end position="272"/>
    </location>
</feature>
<feature type="compositionally biased region" description="Low complexity" evidence="2">
    <location>
        <begin position="7"/>
        <end position="34"/>
    </location>
</feature>
<dbReference type="SUPFAM" id="SSF57850">
    <property type="entry name" value="RING/U-box"/>
    <property type="match status" value="1"/>
</dbReference>
<comment type="caution">
    <text evidence="4">The sequence shown here is derived from an EMBL/GenBank/DDBJ whole genome shotgun (WGS) entry which is preliminary data.</text>
</comment>
<accession>A0ABQ0GKU3</accession>
<keyword evidence="5" id="KW-1185">Reference proteome</keyword>
<name>A0ABQ0GKU3_9PEZI</name>
<keyword evidence="1" id="KW-0862">Zinc</keyword>
<evidence type="ECO:0000259" key="3">
    <source>
        <dbReference type="PROSITE" id="PS50089"/>
    </source>
</evidence>
<feature type="domain" description="RING-type" evidence="3">
    <location>
        <begin position="159"/>
        <end position="228"/>
    </location>
</feature>